<proteinExistence type="predicted"/>
<evidence type="ECO:0000313" key="8">
    <source>
        <dbReference type="EMBL" id="KDO86797.1"/>
    </source>
</evidence>
<keyword evidence="6" id="KW-0732">Signal</keyword>
<organism evidence="8 9">
    <name type="scientific">Citrus sinensis</name>
    <name type="common">Sweet orange</name>
    <name type="synonym">Citrus aurantium var. sinensis</name>
    <dbReference type="NCBI Taxonomy" id="2711"/>
    <lineage>
        <taxon>Eukaryota</taxon>
        <taxon>Viridiplantae</taxon>
        <taxon>Streptophyta</taxon>
        <taxon>Embryophyta</taxon>
        <taxon>Tracheophyta</taxon>
        <taxon>Spermatophyta</taxon>
        <taxon>Magnoliopsida</taxon>
        <taxon>eudicotyledons</taxon>
        <taxon>Gunneridae</taxon>
        <taxon>Pentapetalae</taxon>
        <taxon>rosids</taxon>
        <taxon>malvids</taxon>
        <taxon>Sapindales</taxon>
        <taxon>Rutaceae</taxon>
        <taxon>Aurantioideae</taxon>
        <taxon>Citrus</taxon>
    </lineage>
</organism>
<feature type="domain" description="SWIM-type" evidence="7">
    <location>
        <begin position="1156"/>
        <end position="1188"/>
    </location>
</feature>
<dbReference type="Pfam" id="PF00564">
    <property type="entry name" value="PB1"/>
    <property type="match status" value="1"/>
</dbReference>
<dbReference type="Pfam" id="PF24804">
    <property type="entry name" value="DUF7705"/>
    <property type="match status" value="1"/>
</dbReference>
<evidence type="ECO:0000256" key="1">
    <source>
        <dbReference type="ARBA" id="ARBA00022723"/>
    </source>
</evidence>
<sequence length="1282" mass="142960">MGTAMEEVRWLNLMFLLLNVFIVSSAANGATGNEFVSAVGDPGMRRDGLRVAFEAWDFCNEVGKEAPGMGSPRAADCFDLSTSLESLLCWNGAGSSSLVHRVSEADNKLGVGMAFSGLNPEAVNNPDLYAAEKELYLGSLCQVEDTPNPWQFWMVMLKNGNYDTRSGLCPANGKKYHLLVLEDFLALELGLFRDGTLRGSFKGTYDLGADIEAGLDGVSFYEVAWEKKVGAGSWVFKHKLKTSKKYPWLMLYLRADATKGFSGGYHYETRGMLKTLPESPNFKVRLTLDVKQGGGPNSQFYLIDMGSCWKNDGSPCNGDVFTDVTRYSEMIINPRTPAWCSPTAQKNCPPYHITPHNKKIYRNDTANFPYGAYHYYCAPGNAQHLEQPVDTCDPYSNPQAQEIVQLLPHPIWAEYGYPTKKGQGWVGDARTWELDVGGLSSRLYFYQDPGTHPARRIWTSLDTGTEIFVSKKDEVAEKENLYEVGKIAGIAICEARTSPQGQSVLIPDVYSHLVRGSDIGTGCEAMGKGKLILICQSGGKFTTANDGSLVYSGGDAHALSVNKESSFDELKLEMAEMWKYDPNSMIVKYFLPNNNKTLITISGDKDIRRLIDFHEDSGTVDVYVMVGEKPTDDALTNPCSRSSRTTGAESVTPSDNLIPLPSVSGDMVLLNTLFPAASDAGDTRQLSNSAPAGSDLRQQKLIKSWKNCITGVHQRFNNVHDFRDALYKYSVAHGFTYCFKKNEGLRVTAKCKAEGCPWRIHASRVPTTQLFQIKTMNGMHTCKAGPDPTTRSKASRKLLASIVKEKLLEAPKCKPKEIAEEIRRDFGIELGYVKAWRALENARGESQVSYKDSYNQLPWLVDKILETNPGSVVTLSTREDLSFHHLFVALHASLYGFQNGCRPLIFLDSFPIKSKYQSSLLTATALDGNDEIFPVAFGVVDAVSDDNWHWFLLQLKSALSTCQSITFVTDRLGQLRASILSVFENSYYCYCLHHLTEELKRDLKGSYTEEVVSVIVAHLYDAAQAGTLDEFSKFIDSIKSVSSEAFDWILRSEPENWANALFKGSRHNQMTSHIAESFYCWVGELPELPIVQIISTICRKIMELMYSRRMDSNQWLTKLTPSLEDKLQNEMLKTHSLQVLLGLGSSFEVRGLGTFNVVNIDVWDCNCRGWQLNGFPCVHAAAVLQHVGRNLPDYCSKFYTTEAFRLTYSESVNPVPAVDQLLQASQSAQVQVPVQVRPPPLLPLTGPPKKRRIRWRGRPKRELHCSKCKGAGHNRKTCHVYA</sequence>
<dbReference type="PaxDb" id="2711-XP_006492409.1"/>
<dbReference type="SUPFAM" id="SSF54277">
    <property type="entry name" value="CAD &amp; PB1 domains"/>
    <property type="match status" value="1"/>
</dbReference>
<evidence type="ECO:0000256" key="5">
    <source>
        <dbReference type="SAM" id="MobiDB-lite"/>
    </source>
</evidence>
<dbReference type="InterPro" id="IPR000270">
    <property type="entry name" value="PB1_dom"/>
</dbReference>
<evidence type="ECO:0000313" key="9">
    <source>
        <dbReference type="Proteomes" id="UP000027120"/>
    </source>
</evidence>
<dbReference type="PANTHER" id="PTHR33916">
    <property type="entry name" value="EXPANSIN-LIKE EG45 DOMAIN-CONTAINING PROTEIN"/>
    <property type="match status" value="1"/>
</dbReference>
<keyword evidence="9" id="KW-1185">Reference proteome</keyword>
<feature type="chain" id="PRO_5001641750" description="SWIM-type domain-containing protein" evidence="6">
    <location>
        <begin position="27"/>
        <end position="1282"/>
    </location>
</feature>
<dbReference type="InterPro" id="IPR056122">
    <property type="entry name" value="DUF7705"/>
</dbReference>
<dbReference type="eggNOG" id="ENOG502QR4U">
    <property type="taxonomic scope" value="Eukaryota"/>
</dbReference>
<evidence type="ECO:0000256" key="4">
    <source>
        <dbReference type="PROSITE-ProRule" id="PRU00325"/>
    </source>
</evidence>
<keyword evidence="1" id="KW-0479">Metal-binding</keyword>
<dbReference type="InterPro" id="IPR018289">
    <property type="entry name" value="MULE_transposase_dom"/>
</dbReference>
<feature type="signal peptide" evidence="6">
    <location>
        <begin position="1"/>
        <end position="26"/>
    </location>
</feature>
<protein>
    <recommendedName>
        <fullName evidence="7">SWIM-type domain-containing protein</fullName>
    </recommendedName>
</protein>
<dbReference type="PROSITE" id="PS50966">
    <property type="entry name" value="ZF_SWIM"/>
    <property type="match status" value="1"/>
</dbReference>
<evidence type="ECO:0000259" key="7">
    <source>
        <dbReference type="PROSITE" id="PS50966"/>
    </source>
</evidence>
<dbReference type="GO" id="GO:0008270">
    <property type="term" value="F:zinc ion binding"/>
    <property type="evidence" value="ECO:0007669"/>
    <property type="project" value="UniProtKB-KW"/>
</dbReference>
<dbReference type="Proteomes" id="UP000027120">
    <property type="component" value="Unassembled WGS sequence"/>
</dbReference>
<dbReference type="PANTHER" id="PTHR33916:SF8">
    <property type="entry name" value="OS05G0272800 PROTEIN"/>
    <property type="match status" value="1"/>
</dbReference>
<dbReference type="Pfam" id="PF03108">
    <property type="entry name" value="DBD_Tnp_Mut"/>
    <property type="match status" value="1"/>
</dbReference>
<dbReference type="SMART" id="SM00575">
    <property type="entry name" value="ZnF_PMZ"/>
    <property type="match status" value="1"/>
</dbReference>
<dbReference type="EMBL" id="KK784873">
    <property type="protein sequence ID" value="KDO86797.1"/>
    <property type="molecule type" value="Genomic_DNA"/>
</dbReference>
<dbReference type="Pfam" id="PF10551">
    <property type="entry name" value="MULE"/>
    <property type="match status" value="1"/>
</dbReference>
<evidence type="ECO:0000256" key="3">
    <source>
        <dbReference type="ARBA" id="ARBA00022833"/>
    </source>
</evidence>
<reference evidence="8 9" key="1">
    <citation type="submission" date="2014-04" db="EMBL/GenBank/DDBJ databases">
        <authorList>
            <consortium name="International Citrus Genome Consortium"/>
            <person name="Gmitter F."/>
            <person name="Chen C."/>
            <person name="Farmerie W."/>
            <person name="Harkins T."/>
            <person name="Desany B."/>
            <person name="Mohiuddin M."/>
            <person name="Kodira C."/>
            <person name="Borodovsky M."/>
            <person name="Lomsadze A."/>
            <person name="Burns P."/>
            <person name="Jenkins J."/>
            <person name="Prochnik S."/>
            <person name="Shu S."/>
            <person name="Chapman J."/>
            <person name="Pitluck S."/>
            <person name="Schmutz J."/>
            <person name="Rokhsar D."/>
        </authorList>
    </citation>
    <scope>NUCLEOTIDE SEQUENCE</scope>
</reference>
<name>A0A067HFM0_CITSI</name>
<dbReference type="InterPro" id="IPR004332">
    <property type="entry name" value="Transposase_MuDR"/>
</dbReference>
<feature type="compositionally biased region" description="Polar residues" evidence="5">
    <location>
        <begin position="637"/>
        <end position="655"/>
    </location>
</feature>
<gene>
    <name evidence="8" type="ORF">CISIN_1g039468mg</name>
</gene>
<dbReference type="SMART" id="SM00666">
    <property type="entry name" value="PB1"/>
    <property type="match status" value="1"/>
</dbReference>
<keyword evidence="2 4" id="KW-0863">Zinc-finger</keyword>
<dbReference type="STRING" id="2711.A0A067HFM0"/>
<evidence type="ECO:0000256" key="2">
    <source>
        <dbReference type="ARBA" id="ARBA00022771"/>
    </source>
</evidence>
<accession>A0A067HFM0</accession>
<keyword evidence="3" id="KW-0862">Zinc</keyword>
<dbReference type="InterPro" id="IPR007527">
    <property type="entry name" value="Znf_SWIM"/>
</dbReference>
<feature type="region of interest" description="Disordered" evidence="5">
    <location>
        <begin position="634"/>
        <end position="656"/>
    </location>
</feature>
<dbReference type="InterPro" id="IPR006564">
    <property type="entry name" value="Znf_PMZ"/>
</dbReference>
<evidence type="ECO:0000256" key="6">
    <source>
        <dbReference type="SAM" id="SignalP"/>
    </source>
</evidence>
<dbReference type="Pfam" id="PF04434">
    <property type="entry name" value="SWIM"/>
    <property type="match status" value="1"/>
</dbReference>